<evidence type="ECO:0000313" key="2">
    <source>
        <dbReference type="EMBL" id="KAG8175668.1"/>
    </source>
</evidence>
<name>A0AAV6TVI5_9ARAC</name>
<feature type="region of interest" description="Disordered" evidence="1">
    <location>
        <begin position="1"/>
        <end position="31"/>
    </location>
</feature>
<organism evidence="2 3">
    <name type="scientific">Oedothorax gibbosus</name>
    <dbReference type="NCBI Taxonomy" id="931172"/>
    <lineage>
        <taxon>Eukaryota</taxon>
        <taxon>Metazoa</taxon>
        <taxon>Ecdysozoa</taxon>
        <taxon>Arthropoda</taxon>
        <taxon>Chelicerata</taxon>
        <taxon>Arachnida</taxon>
        <taxon>Araneae</taxon>
        <taxon>Araneomorphae</taxon>
        <taxon>Entelegynae</taxon>
        <taxon>Araneoidea</taxon>
        <taxon>Linyphiidae</taxon>
        <taxon>Erigoninae</taxon>
        <taxon>Oedothorax</taxon>
    </lineage>
</organism>
<feature type="compositionally biased region" description="Polar residues" evidence="1">
    <location>
        <begin position="1"/>
        <end position="12"/>
    </location>
</feature>
<gene>
    <name evidence="2" type="ORF">JTE90_013649</name>
</gene>
<dbReference type="AlphaFoldDB" id="A0AAV6TVI5"/>
<dbReference type="EMBL" id="JAFNEN010000967">
    <property type="protein sequence ID" value="KAG8175668.1"/>
    <property type="molecule type" value="Genomic_DNA"/>
</dbReference>
<evidence type="ECO:0000313" key="3">
    <source>
        <dbReference type="Proteomes" id="UP000827092"/>
    </source>
</evidence>
<comment type="caution">
    <text evidence="2">The sequence shown here is derived from an EMBL/GenBank/DDBJ whole genome shotgun (WGS) entry which is preliminary data.</text>
</comment>
<sequence>MNSNPSSRQATPSHPDVKDPFEYERKKEEPKPCVHFSELTAGLRKNTKSKIHLRTETFSEVDESAPSAGIK</sequence>
<protein>
    <submittedName>
        <fullName evidence="2">Uncharacterized protein</fullName>
    </submittedName>
</protein>
<evidence type="ECO:0000256" key="1">
    <source>
        <dbReference type="SAM" id="MobiDB-lite"/>
    </source>
</evidence>
<accession>A0AAV6TVI5</accession>
<dbReference type="Proteomes" id="UP000827092">
    <property type="component" value="Unassembled WGS sequence"/>
</dbReference>
<reference evidence="2 3" key="1">
    <citation type="journal article" date="2022" name="Nat. Ecol. Evol.">
        <title>A masculinizing supergene underlies an exaggerated male reproductive morph in a spider.</title>
        <authorList>
            <person name="Hendrickx F."/>
            <person name="De Corte Z."/>
            <person name="Sonet G."/>
            <person name="Van Belleghem S.M."/>
            <person name="Kostlbacher S."/>
            <person name="Vangestel C."/>
        </authorList>
    </citation>
    <scope>NUCLEOTIDE SEQUENCE [LARGE SCALE GENOMIC DNA]</scope>
    <source>
        <strain evidence="2">W744_W776</strain>
    </source>
</reference>
<feature type="compositionally biased region" description="Basic and acidic residues" evidence="1">
    <location>
        <begin position="15"/>
        <end position="31"/>
    </location>
</feature>
<proteinExistence type="predicted"/>
<keyword evidence="3" id="KW-1185">Reference proteome</keyword>